<dbReference type="Gene3D" id="3.80.10.10">
    <property type="entry name" value="Ribonuclease Inhibitor"/>
    <property type="match status" value="1"/>
</dbReference>
<dbReference type="AlphaFoldDB" id="A0A9W4SNF0"/>
<organism evidence="1 2">
    <name type="scientific">Funneliformis geosporum</name>
    <dbReference type="NCBI Taxonomy" id="1117311"/>
    <lineage>
        <taxon>Eukaryota</taxon>
        <taxon>Fungi</taxon>
        <taxon>Fungi incertae sedis</taxon>
        <taxon>Mucoromycota</taxon>
        <taxon>Glomeromycotina</taxon>
        <taxon>Glomeromycetes</taxon>
        <taxon>Glomerales</taxon>
        <taxon>Glomeraceae</taxon>
        <taxon>Funneliformis</taxon>
    </lineage>
</organism>
<reference evidence="1" key="1">
    <citation type="submission" date="2022-08" db="EMBL/GenBank/DDBJ databases">
        <authorList>
            <person name="Kallberg Y."/>
            <person name="Tangrot J."/>
            <person name="Rosling A."/>
        </authorList>
    </citation>
    <scope>NUCLEOTIDE SEQUENCE</scope>
    <source>
        <strain evidence="1">Wild A</strain>
    </source>
</reference>
<keyword evidence="2" id="KW-1185">Reference proteome</keyword>
<sequence length="321" mass="34413">MKNAQTQLQALFGDKTRIKIELDDGDLVIEGYTELTEINLTAHSLDSLIVRNCPKLKLFNINNNEAKKVDLSQLTLDAAGKPVANKTLEMFYGNYNPVLDELNLKNCKGLKELEVNHCGTVTKMEGGEDIDESLNSIGFEDTKGLSFTGTDNLKELKGAKEAVDVILGAAGKLPMIGDPSDPTGQKEIVDVSALENNLIIKGSEKPNSPAKNDLDAIKSELGLGTSATQSQIIAKIRELVGPGYISKVSLVSDAEDSLKGLGVAEGEISKLGAAASARDVELSRNKLVNDKFNELQTKLNHAHYINIGLGTLSVGVLLILT</sequence>
<gene>
    <name evidence="1" type="ORF">FWILDA_LOCUS6731</name>
</gene>
<dbReference type="EMBL" id="CAMKVN010001249">
    <property type="protein sequence ID" value="CAI2174715.1"/>
    <property type="molecule type" value="Genomic_DNA"/>
</dbReference>
<dbReference type="InterPro" id="IPR032675">
    <property type="entry name" value="LRR_dom_sf"/>
</dbReference>
<dbReference type="OrthoDB" id="2447593at2759"/>
<name>A0A9W4SNF0_9GLOM</name>
<dbReference type="Proteomes" id="UP001153678">
    <property type="component" value="Unassembled WGS sequence"/>
</dbReference>
<evidence type="ECO:0000313" key="2">
    <source>
        <dbReference type="Proteomes" id="UP001153678"/>
    </source>
</evidence>
<protein>
    <submittedName>
        <fullName evidence="1">1728_t:CDS:1</fullName>
    </submittedName>
</protein>
<proteinExistence type="predicted"/>
<evidence type="ECO:0000313" key="1">
    <source>
        <dbReference type="EMBL" id="CAI2174715.1"/>
    </source>
</evidence>
<accession>A0A9W4SNF0</accession>
<comment type="caution">
    <text evidence="1">The sequence shown here is derived from an EMBL/GenBank/DDBJ whole genome shotgun (WGS) entry which is preliminary data.</text>
</comment>